<gene>
    <name evidence="2" type="ORF">J3D65DRAFT_668138</name>
</gene>
<dbReference type="RefSeq" id="XP_066655645.1">
    <property type="nucleotide sequence ID" value="XM_066803086.1"/>
</dbReference>
<sequence length="271" mass="29963">MSRFHPNSFADAGNLGTFGSDYPMSDTAGSNKAPDGGNVNASGSGQPPDTQSLQQSPAKPSSIGSSGGETAMQARKLSPENELRVLRLCRNWTPNLTYGLWVRGMLKDDLQQFQWLGKCLKMRLDLAQTGVIEPGSSQGLNTDVVEDFEENVAWILASVSCQDYVEVLDCLKPAYLWNEDWRIETMLSMYMPANQLPFGILRTPQSMQQPLQLVQQPPQLVQHPHLMQHPPQSVELATPTAMSTSDSTTFATMHTPQNPPENPYTKERPSK</sequence>
<name>A0ABR1LQN7_9PEZI</name>
<evidence type="ECO:0000313" key="2">
    <source>
        <dbReference type="EMBL" id="KAK7537494.1"/>
    </source>
</evidence>
<evidence type="ECO:0000256" key="1">
    <source>
        <dbReference type="SAM" id="MobiDB-lite"/>
    </source>
</evidence>
<organism evidence="2 3">
    <name type="scientific">Phyllosticta citribraziliensis</name>
    <dbReference type="NCBI Taxonomy" id="989973"/>
    <lineage>
        <taxon>Eukaryota</taxon>
        <taxon>Fungi</taxon>
        <taxon>Dikarya</taxon>
        <taxon>Ascomycota</taxon>
        <taxon>Pezizomycotina</taxon>
        <taxon>Dothideomycetes</taxon>
        <taxon>Dothideomycetes incertae sedis</taxon>
        <taxon>Botryosphaeriales</taxon>
        <taxon>Phyllostictaceae</taxon>
        <taxon>Phyllosticta</taxon>
    </lineage>
</organism>
<dbReference type="Proteomes" id="UP001360953">
    <property type="component" value="Unassembled WGS sequence"/>
</dbReference>
<feature type="compositionally biased region" description="Polar residues" evidence="1">
    <location>
        <begin position="39"/>
        <end position="64"/>
    </location>
</feature>
<feature type="region of interest" description="Disordered" evidence="1">
    <location>
        <begin position="224"/>
        <end position="271"/>
    </location>
</feature>
<keyword evidence="3" id="KW-1185">Reference proteome</keyword>
<comment type="caution">
    <text evidence="2">The sequence shown here is derived from an EMBL/GenBank/DDBJ whole genome shotgun (WGS) entry which is preliminary data.</text>
</comment>
<feature type="compositionally biased region" description="Polar residues" evidence="1">
    <location>
        <begin position="240"/>
        <end position="256"/>
    </location>
</feature>
<proteinExistence type="predicted"/>
<dbReference type="GeneID" id="92035992"/>
<reference evidence="2 3" key="1">
    <citation type="submission" date="2024-04" db="EMBL/GenBank/DDBJ databases">
        <title>Phyllosticta paracitricarpa is synonymous to the EU quarantine fungus P. citricarpa based on phylogenomic analyses.</title>
        <authorList>
            <consortium name="Lawrence Berkeley National Laboratory"/>
            <person name="Van ingen-buijs V.A."/>
            <person name="Van westerhoven A.C."/>
            <person name="Haridas S."/>
            <person name="Skiadas P."/>
            <person name="Martin F."/>
            <person name="Groenewald J.Z."/>
            <person name="Crous P.W."/>
            <person name="Seidl M.F."/>
        </authorList>
    </citation>
    <scope>NUCLEOTIDE SEQUENCE [LARGE SCALE GENOMIC DNA]</scope>
    <source>
        <strain evidence="2 3">CPC 17464</strain>
    </source>
</reference>
<evidence type="ECO:0000313" key="3">
    <source>
        <dbReference type="Proteomes" id="UP001360953"/>
    </source>
</evidence>
<accession>A0ABR1LQN7</accession>
<dbReference type="EMBL" id="JBBPEH010000006">
    <property type="protein sequence ID" value="KAK7537494.1"/>
    <property type="molecule type" value="Genomic_DNA"/>
</dbReference>
<feature type="region of interest" description="Disordered" evidence="1">
    <location>
        <begin position="1"/>
        <end position="76"/>
    </location>
</feature>
<protein>
    <submittedName>
        <fullName evidence="2">Uncharacterized protein</fullName>
    </submittedName>
</protein>
<feature type="compositionally biased region" description="Low complexity" evidence="1">
    <location>
        <begin position="224"/>
        <end position="233"/>
    </location>
</feature>